<reference evidence="2" key="1">
    <citation type="journal article" date="2014" name="Front. Microbiol.">
        <title>High frequency of phylogenetically diverse reductive dehalogenase-homologous genes in deep subseafloor sedimentary metagenomes.</title>
        <authorList>
            <person name="Kawai M."/>
            <person name="Futagami T."/>
            <person name="Toyoda A."/>
            <person name="Takaki Y."/>
            <person name="Nishi S."/>
            <person name="Hori S."/>
            <person name="Arai W."/>
            <person name="Tsubouchi T."/>
            <person name="Morono Y."/>
            <person name="Uchiyama I."/>
            <person name="Ito T."/>
            <person name="Fujiyama A."/>
            <person name="Inagaki F."/>
            <person name="Takami H."/>
        </authorList>
    </citation>
    <scope>NUCLEOTIDE SEQUENCE</scope>
    <source>
        <strain evidence="2">Expedition CK06-06</strain>
    </source>
</reference>
<accession>X0SYN3</accession>
<feature type="compositionally biased region" description="Basic and acidic residues" evidence="1">
    <location>
        <begin position="9"/>
        <end position="35"/>
    </location>
</feature>
<dbReference type="AlphaFoldDB" id="X0SYN3"/>
<gene>
    <name evidence="2" type="ORF">S01H1_06423</name>
</gene>
<comment type="caution">
    <text evidence="2">The sequence shown here is derived from an EMBL/GenBank/DDBJ whole genome shotgun (WGS) entry which is preliminary data.</text>
</comment>
<organism evidence="2">
    <name type="scientific">marine sediment metagenome</name>
    <dbReference type="NCBI Taxonomy" id="412755"/>
    <lineage>
        <taxon>unclassified sequences</taxon>
        <taxon>metagenomes</taxon>
        <taxon>ecological metagenomes</taxon>
    </lineage>
</organism>
<dbReference type="EMBL" id="BARS01003318">
    <property type="protein sequence ID" value="GAF81017.1"/>
    <property type="molecule type" value="Genomic_DNA"/>
</dbReference>
<name>X0SYN3_9ZZZZ</name>
<feature type="compositionally biased region" description="Basic and acidic residues" evidence="1">
    <location>
        <begin position="83"/>
        <end position="100"/>
    </location>
</feature>
<feature type="region of interest" description="Disordered" evidence="1">
    <location>
        <begin position="1"/>
        <end position="100"/>
    </location>
</feature>
<evidence type="ECO:0000256" key="1">
    <source>
        <dbReference type="SAM" id="MobiDB-lite"/>
    </source>
</evidence>
<sequence length="100" mass="11276">MATTKSPLRKGEKIEQGVTTKDKGTFIPPDQRKPTDPANLHRSKAEFIEVQKANKEKAAEMSKLSKEYDEKKKKARLAPGPETADKPEKEKDTKKSKPKK</sequence>
<protein>
    <submittedName>
        <fullName evidence="2">Uncharacterized protein</fullName>
    </submittedName>
</protein>
<feature type="compositionally biased region" description="Basic and acidic residues" evidence="1">
    <location>
        <begin position="43"/>
        <end position="72"/>
    </location>
</feature>
<evidence type="ECO:0000313" key="2">
    <source>
        <dbReference type="EMBL" id="GAF81017.1"/>
    </source>
</evidence>
<proteinExistence type="predicted"/>